<evidence type="ECO:0000313" key="1">
    <source>
        <dbReference type="EMBL" id="XCJ74728.1"/>
    </source>
</evidence>
<accession>A0AAU8J1U2</accession>
<gene>
    <name evidence="1" type="ORF">ABII15_34270</name>
</gene>
<organism evidence="1">
    <name type="scientific">Streptomyces tabacisoli</name>
    <dbReference type="NCBI Taxonomy" id="3156398"/>
    <lineage>
        <taxon>Bacteria</taxon>
        <taxon>Bacillati</taxon>
        <taxon>Actinomycetota</taxon>
        <taxon>Actinomycetes</taxon>
        <taxon>Kitasatosporales</taxon>
        <taxon>Streptomycetaceae</taxon>
        <taxon>Streptomyces</taxon>
    </lineage>
</organism>
<protein>
    <recommendedName>
        <fullName evidence="2">Cupin</fullName>
    </recommendedName>
</protein>
<dbReference type="KEGG" id="stac:ABII15_34270"/>
<dbReference type="EMBL" id="CP159534">
    <property type="protein sequence ID" value="XCJ74728.1"/>
    <property type="molecule type" value="Genomic_DNA"/>
</dbReference>
<reference evidence="1" key="1">
    <citation type="submission" date="2024-06" db="EMBL/GenBank/DDBJ databases">
        <title>Streptomyces sp. strain HUAS MG91 genome sequences.</title>
        <authorList>
            <person name="Mo P."/>
        </authorList>
    </citation>
    <scope>NUCLEOTIDE SEQUENCE</scope>
    <source>
        <strain evidence="1">HUAS MG91</strain>
    </source>
</reference>
<sequence>MNPCSPAPLEILDTLDWRRFAAEYWDRRPVLIRGTGLPRPPFDPNELFESAVIAAQRPGAAHRIRFSAGQRHLVDPGDLLPRPEDASFDAYDRRVTGQLAGESFSLMVLCLHSAHHPLWARERDFLTGLWEQVGQPGAGATTTLLHGSCVPAPPAVRRGAGFLYVALGARRLRLGRDGHWSAAEAVPGDLVYWPAGYRHTADPVPGASGATATVHIGIPRERTRHGTGLPSLLAPGPNPVSPQEGWGGDGIHVPGGDPPDDLPAGLPPVLAAALDHFRQAARPAALERRVAREALLQATNGGLHPVPPPARPGYFTDDDAVRATERVLWSEVGGRQLVAACGHVLETDLSAPELSAVVGLLNAGETVLVGELAPPARSLLSRLAGFRAVERL</sequence>
<evidence type="ECO:0008006" key="2">
    <source>
        <dbReference type="Google" id="ProtNLM"/>
    </source>
</evidence>
<dbReference type="RefSeq" id="WP_353946165.1">
    <property type="nucleotide sequence ID" value="NZ_CP159534.1"/>
</dbReference>
<dbReference type="SUPFAM" id="SSF51197">
    <property type="entry name" value="Clavaminate synthase-like"/>
    <property type="match status" value="1"/>
</dbReference>
<proteinExistence type="predicted"/>
<name>A0AAU8J1U2_9ACTN</name>
<dbReference type="AlphaFoldDB" id="A0AAU8J1U2"/>